<dbReference type="InterPro" id="IPR047583">
    <property type="entry name" value="Cas5fv"/>
</dbReference>
<dbReference type="InterPro" id="IPR045374">
    <property type="entry name" value="Cas5fv_helical"/>
</dbReference>
<comment type="caution">
    <text evidence="2">The sequence shown here is derived from an EMBL/GenBank/DDBJ whole genome shotgun (WGS) entry which is preliminary data.</text>
</comment>
<dbReference type="Proteomes" id="UP000250744">
    <property type="component" value="Unassembled WGS sequence"/>
</dbReference>
<accession>A0A364NRE4</accession>
<dbReference type="AlphaFoldDB" id="A0A364NRE4"/>
<feature type="domain" description="Cas5fv helical" evidence="1">
    <location>
        <begin position="135"/>
        <end position="206"/>
    </location>
</feature>
<evidence type="ECO:0000259" key="1">
    <source>
        <dbReference type="Pfam" id="PF20158"/>
    </source>
</evidence>
<dbReference type="RefSeq" id="WP_112156650.1">
    <property type="nucleotide sequence ID" value="NZ_QKRX01000001.1"/>
</dbReference>
<feature type="domain" description="Cas5fv helical" evidence="1">
    <location>
        <begin position="270"/>
        <end position="372"/>
    </location>
</feature>
<dbReference type="CDD" id="cd21143">
    <property type="entry name" value="Cas5fv"/>
    <property type="match status" value="1"/>
</dbReference>
<dbReference type="EMBL" id="QKRX01000001">
    <property type="protein sequence ID" value="RAU19656.1"/>
    <property type="molecule type" value="Genomic_DNA"/>
</dbReference>
<sequence>MKITIEFDSCWQTSFLGDDEKKTFDLNGNSVSYSKGVFKGSLKKNYHAFNGFEQKFVATSGTRGEKYTPISRSTILGVLCRLIGDQRPLWKAKKDPNYYFSDIEDRVLEPVVERGQQDSCELVYLTNKSDDRCAQSSYIGVLDNDNPWFFLEECRLLWCILYLNKEQLIEFILSEEVCKGIENGDLCKPTWLIKRLDIISDLKSEEGAVIKTKERQQKDQRSIVDKKFKYLSDYKNKITMKPPTSVKLKAKSEEKVAGLNEEFWEAKSCLDELVERSESDFEVALNKAVFYLSSKYPNGKKLGEEYCKDGVVYPMSLYAAALYLQAERLVKNGKVLPFIDTSKPEIQIQGFSKAGFNGVRDWLNKMAGGRKKSVGTPCYIKKHSGKLEIEINLSDEDKGREFSELTRGQEIQRLIEYAGVSSFYLGKKGLAYVSSIRL</sequence>
<reference evidence="2 3" key="1">
    <citation type="submission" date="2018-06" db="EMBL/GenBank/DDBJ databases">
        <title>Nitrincola tibetense sp. nov., isolated from Lake XuguoCo on Tibetan Plateau.</title>
        <authorList>
            <person name="Xing P."/>
        </authorList>
    </citation>
    <scope>NUCLEOTIDE SEQUENCE [LARGE SCALE GENOMIC DNA]</scope>
    <source>
        <strain evidence="3">xg18</strain>
    </source>
</reference>
<gene>
    <name evidence="2" type="ORF">DN062_00810</name>
</gene>
<dbReference type="OrthoDB" id="8549952at2"/>
<keyword evidence="3" id="KW-1185">Reference proteome</keyword>
<evidence type="ECO:0000313" key="2">
    <source>
        <dbReference type="EMBL" id="RAU19656.1"/>
    </source>
</evidence>
<evidence type="ECO:0000313" key="3">
    <source>
        <dbReference type="Proteomes" id="UP000250744"/>
    </source>
</evidence>
<organism evidence="2 3">
    <name type="scientific">Nitrincola tibetensis</name>
    <dbReference type="NCBI Taxonomy" id="2219697"/>
    <lineage>
        <taxon>Bacteria</taxon>
        <taxon>Pseudomonadati</taxon>
        <taxon>Pseudomonadota</taxon>
        <taxon>Gammaproteobacteria</taxon>
        <taxon>Oceanospirillales</taxon>
        <taxon>Oceanospirillaceae</taxon>
        <taxon>Nitrincola</taxon>
    </lineage>
</organism>
<proteinExistence type="predicted"/>
<protein>
    <recommendedName>
        <fullName evidence="1">Cas5fv helical domain-containing protein</fullName>
    </recommendedName>
</protein>
<name>A0A364NRE4_9GAMM</name>
<dbReference type="Pfam" id="PF20158">
    <property type="entry name" value="Cas5fv_helical"/>
    <property type="match status" value="2"/>
</dbReference>